<dbReference type="RefSeq" id="WP_233731836.1">
    <property type="nucleotide sequence ID" value="NZ_JAJVCN010000004.1"/>
</dbReference>
<accession>A0ABS8ZRD1</accession>
<gene>
    <name evidence="2" type="ORF">LWC34_46840</name>
</gene>
<dbReference type="SUPFAM" id="SSF54427">
    <property type="entry name" value="NTF2-like"/>
    <property type="match status" value="1"/>
</dbReference>
<evidence type="ECO:0000259" key="1">
    <source>
        <dbReference type="Pfam" id="PF13577"/>
    </source>
</evidence>
<sequence>MRDLQAIADRVEIEALRGEFTDSAMSRDYDRFANLFTVDGVWRIPGAAEFFNRADIRAGIERLQGGWEFFTQSIHPGAVELKGDTATGRVYVEEFGRFKDGRSHRNYSVYHDRYLRTSDGWRFAERVYEMRYQDDSPLLGEAVRPNFGLNPAYFR</sequence>
<feature type="domain" description="SnoaL-like" evidence="1">
    <location>
        <begin position="6"/>
        <end position="126"/>
    </location>
</feature>
<dbReference type="EMBL" id="JAJVCN010000004">
    <property type="protein sequence ID" value="MCE7010274.1"/>
    <property type="molecule type" value="Genomic_DNA"/>
</dbReference>
<proteinExistence type="predicted"/>
<dbReference type="Pfam" id="PF13577">
    <property type="entry name" value="SnoaL_4"/>
    <property type="match status" value="1"/>
</dbReference>
<organism evidence="2 3">
    <name type="scientific">Kibdelosporangium philippinense</name>
    <dbReference type="NCBI Taxonomy" id="211113"/>
    <lineage>
        <taxon>Bacteria</taxon>
        <taxon>Bacillati</taxon>
        <taxon>Actinomycetota</taxon>
        <taxon>Actinomycetes</taxon>
        <taxon>Pseudonocardiales</taxon>
        <taxon>Pseudonocardiaceae</taxon>
        <taxon>Kibdelosporangium</taxon>
    </lineage>
</organism>
<dbReference type="Gene3D" id="3.10.450.50">
    <property type="match status" value="1"/>
</dbReference>
<name>A0ABS8ZRD1_9PSEU</name>
<dbReference type="InterPro" id="IPR037401">
    <property type="entry name" value="SnoaL-like"/>
</dbReference>
<comment type="caution">
    <text evidence="2">The sequence shown here is derived from an EMBL/GenBank/DDBJ whole genome shotgun (WGS) entry which is preliminary data.</text>
</comment>
<dbReference type="InterPro" id="IPR032710">
    <property type="entry name" value="NTF2-like_dom_sf"/>
</dbReference>
<dbReference type="Proteomes" id="UP001521150">
    <property type="component" value="Unassembled WGS sequence"/>
</dbReference>
<evidence type="ECO:0000313" key="2">
    <source>
        <dbReference type="EMBL" id="MCE7010274.1"/>
    </source>
</evidence>
<reference evidence="2 3" key="1">
    <citation type="submission" date="2021-12" db="EMBL/GenBank/DDBJ databases">
        <title>Genome sequence of Kibdelosporangium philippinense ATCC 49844.</title>
        <authorList>
            <person name="Fedorov E.A."/>
            <person name="Omeragic M."/>
            <person name="Shalygina K.F."/>
            <person name="Maclea K.S."/>
        </authorList>
    </citation>
    <scope>NUCLEOTIDE SEQUENCE [LARGE SCALE GENOMIC DNA]</scope>
    <source>
        <strain evidence="2 3">ATCC 49844</strain>
    </source>
</reference>
<keyword evidence="3" id="KW-1185">Reference proteome</keyword>
<protein>
    <submittedName>
        <fullName evidence="2">Nuclear transport factor 2 family protein</fullName>
    </submittedName>
</protein>
<evidence type="ECO:0000313" key="3">
    <source>
        <dbReference type="Proteomes" id="UP001521150"/>
    </source>
</evidence>